<dbReference type="Proteomes" id="UP000800035">
    <property type="component" value="Unassembled WGS sequence"/>
</dbReference>
<dbReference type="EMBL" id="ML976987">
    <property type="protein sequence ID" value="KAF1958504.1"/>
    <property type="molecule type" value="Genomic_DNA"/>
</dbReference>
<name>A0A6A5U1K3_9PLEO</name>
<protein>
    <submittedName>
        <fullName evidence="2">Uncharacterized protein</fullName>
    </submittedName>
</protein>
<reference evidence="2" key="1">
    <citation type="journal article" date="2020" name="Stud. Mycol.">
        <title>101 Dothideomycetes genomes: a test case for predicting lifestyles and emergence of pathogens.</title>
        <authorList>
            <person name="Haridas S."/>
            <person name="Albert R."/>
            <person name="Binder M."/>
            <person name="Bloem J."/>
            <person name="Labutti K."/>
            <person name="Salamov A."/>
            <person name="Andreopoulos B."/>
            <person name="Baker S."/>
            <person name="Barry K."/>
            <person name="Bills G."/>
            <person name="Bluhm B."/>
            <person name="Cannon C."/>
            <person name="Castanera R."/>
            <person name="Culley D."/>
            <person name="Daum C."/>
            <person name="Ezra D."/>
            <person name="Gonzalez J."/>
            <person name="Henrissat B."/>
            <person name="Kuo A."/>
            <person name="Liang C."/>
            <person name="Lipzen A."/>
            <person name="Lutzoni F."/>
            <person name="Magnuson J."/>
            <person name="Mondo S."/>
            <person name="Nolan M."/>
            <person name="Ohm R."/>
            <person name="Pangilinan J."/>
            <person name="Park H.-J."/>
            <person name="Ramirez L."/>
            <person name="Alfaro M."/>
            <person name="Sun H."/>
            <person name="Tritt A."/>
            <person name="Yoshinaga Y."/>
            <person name="Zwiers L.-H."/>
            <person name="Turgeon B."/>
            <person name="Goodwin S."/>
            <person name="Spatafora J."/>
            <person name="Crous P."/>
            <person name="Grigoriev I."/>
        </authorList>
    </citation>
    <scope>NUCLEOTIDE SEQUENCE</scope>
    <source>
        <strain evidence="2">CBS 675.92</strain>
    </source>
</reference>
<accession>A0A6A5U1K3</accession>
<sequence>MADSNNLPIRAKRTLPEVTEPASTKDARTEAHRPTHKQRHLDAIYKNWGDVKPLLPNRIAPRAQIDGKRAMSFAPNQRVLEPAQWSANLLNSLHKLSEVTKGAFDDAVSGLDAEVRDRRLFKFDQEDRMTREVLPKDVKEVIHKLRKEGYKPPVQVQEEKKD</sequence>
<feature type="region of interest" description="Disordered" evidence="1">
    <location>
        <begin position="1"/>
        <end position="40"/>
    </location>
</feature>
<evidence type="ECO:0000313" key="3">
    <source>
        <dbReference type="Proteomes" id="UP000800035"/>
    </source>
</evidence>
<gene>
    <name evidence="2" type="ORF">CC80DRAFT_534227</name>
</gene>
<feature type="compositionally biased region" description="Basic and acidic residues" evidence="1">
    <location>
        <begin position="23"/>
        <end position="33"/>
    </location>
</feature>
<organism evidence="2 3">
    <name type="scientific">Byssothecium circinans</name>
    <dbReference type="NCBI Taxonomy" id="147558"/>
    <lineage>
        <taxon>Eukaryota</taxon>
        <taxon>Fungi</taxon>
        <taxon>Dikarya</taxon>
        <taxon>Ascomycota</taxon>
        <taxon>Pezizomycotina</taxon>
        <taxon>Dothideomycetes</taxon>
        <taxon>Pleosporomycetidae</taxon>
        <taxon>Pleosporales</taxon>
        <taxon>Massarineae</taxon>
        <taxon>Massarinaceae</taxon>
        <taxon>Byssothecium</taxon>
    </lineage>
</organism>
<evidence type="ECO:0000313" key="2">
    <source>
        <dbReference type="EMBL" id="KAF1958504.1"/>
    </source>
</evidence>
<evidence type="ECO:0000256" key="1">
    <source>
        <dbReference type="SAM" id="MobiDB-lite"/>
    </source>
</evidence>
<dbReference type="AlphaFoldDB" id="A0A6A5U1K3"/>
<dbReference type="OrthoDB" id="10364763at2759"/>
<proteinExistence type="predicted"/>
<keyword evidence="3" id="KW-1185">Reference proteome</keyword>